<dbReference type="EMBL" id="SNYN01000005">
    <property type="protein sequence ID" value="TDQ52900.1"/>
    <property type="molecule type" value="Genomic_DNA"/>
</dbReference>
<dbReference type="RefSeq" id="WP_133741026.1">
    <property type="nucleotide sequence ID" value="NZ_SNYN01000005.1"/>
</dbReference>
<proteinExistence type="predicted"/>
<feature type="compositionally biased region" description="Pro residues" evidence="1">
    <location>
        <begin position="162"/>
        <end position="174"/>
    </location>
</feature>
<protein>
    <submittedName>
        <fullName evidence="2">Uncharacterized protein</fullName>
    </submittedName>
</protein>
<comment type="caution">
    <text evidence="2">The sequence shown here is derived from an EMBL/GenBank/DDBJ whole genome shotgun (WGS) entry which is preliminary data.</text>
</comment>
<evidence type="ECO:0000313" key="3">
    <source>
        <dbReference type="Proteomes" id="UP000295281"/>
    </source>
</evidence>
<feature type="region of interest" description="Disordered" evidence="1">
    <location>
        <begin position="154"/>
        <end position="211"/>
    </location>
</feature>
<organism evidence="2 3">
    <name type="scientific">Actinorugispora endophytica</name>
    <dbReference type="NCBI Taxonomy" id="1605990"/>
    <lineage>
        <taxon>Bacteria</taxon>
        <taxon>Bacillati</taxon>
        <taxon>Actinomycetota</taxon>
        <taxon>Actinomycetes</taxon>
        <taxon>Streptosporangiales</taxon>
        <taxon>Nocardiopsidaceae</taxon>
        <taxon>Actinorugispora</taxon>
    </lineage>
</organism>
<reference evidence="2 3" key="1">
    <citation type="submission" date="2019-03" db="EMBL/GenBank/DDBJ databases">
        <title>Genomic Encyclopedia of Type Strains, Phase IV (KMG-IV): sequencing the most valuable type-strain genomes for metagenomic binning, comparative biology and taxonomic classification.</title>
        <authorList>
            <person name="Goeker M."/>
        </authorList>
    </citation>
    <scope>NUCLEOTIDE SEQUENCE [LARGE SCALE GENOMIC DNA]</scope>
    <source>
        <strain evidence="2 3">DSM 46770</strain>
    </source>
</reference>
<accession>A0A4R6V2J6</accession>
<dbReference type="Proteomes" id="UP000295281">
    <property type="component" value="Unassembled WGS sequence"/>
</dbReference>
<evidence type="ECO:0000256" key="1">
    <source>
        <dbReference type="SAM" id="MobiDB-lite"/>
    </source>
</evidence>
<keyword evidence="3" id="KW-1185">Reference proteome</keyword>
<sequence>MNDLLLVLAGGATSLVTSAVVTWSQGRFARRAEVRSAVRDSTRQLTGLLIAERDAPESASSSTLAEAEILSVTLMDRRTRESVRDVIRLLRECELPELEELSGVRSARARQILCDHGLEVLGAHLRGDKLPAAPDGVRRLLAVETEALNIHAGAAPTTTAPSPAPAPAPAPEPAPAGDTGTSPASRKVRRRPQSARTSANKESDAGTDPLD</sequence>
<evidence type="ECO:0000313" key="2">
    <source>
        <dbReference type="EMBL" id="TDQ52900.1"/>
    </source>
</evidence>
<name>A0A4R6V2J6_9ACTN</name>
<dbReference type="AlphaFoldDB" id="A0A4R6V2J6"/>
<gene>
    <name evidence="2" type="ORF">EV190_10516</name>
</gene>
<dbReference type="OrthoDB" id="3431431at2"/>